<accession>A0A6J5QEL4</accession>
<evidence type="ECO:0000313" key="1">
    <source>
        <dbReference type="EMBL" id="CAB4178134.1"/>
    </source>
</evidence>
<reference evidence="1" key="1">
    <citation type="submission" date="2020-05" db="EMBL/GenBank/DDBJ databases">
        <authorList>
            <person name="Chiriac C."/>
            <person name="Salcher M."/>
            <person name="Ghai R."/>
            <person name="Kavagutti S V."/>
        </authorList>
    </citation>
    <scope>NUCLEOTIDE SEQUENCE</scope>
</reference>
<evidence type="ECO:0000313" key="2">
    <source>
        <dbReference type="EMBL" id="CAB5229263.1"/>
    </source>
</evidence>
<sequence length="38" mass="4580">MRGKKAKQIIREMKKLMPNLAVMSAKQFKNIYRNEKKK</sequence>
<protein>
    <submittedName>
        <fullName evidence="1">Uncharacterized protein</fullName>
    </submittedName>
</protein>
<dbReference type="EMBL" id="LR796962">
    <property type="protein sequence ID" value="CAB4178134.1"/>
    <property type="molecule type" value="Genomic_DNA"/>
</dbReference>
<proteinExistence type="predicted"/>
<gene>
    <name evidence="1" type="ORF">UFOVP1015_41</name>
    <name evidence="2" type="ORF">UFOVP1551_22</name>
</gene>
<name>A0A6J5QEL4_9CAUD</name>
<organism evidence="1">
    <name type="scientific">uncultured Caudovirales phage</name>
    <dbReference type="NCBI Taxonomy" id="2100421"/>
    <lineage>
        <taxon>Viruses</taxon>
        <taxon>Duplodnaviria</taxon>
        <taxon>Heunggongvirae</taxon>
        <taxon>Uroviricota</taxon>
        <taxon>Caudoviricetes</taxon>
        <taxon>Peduoviridae</taxon>
        <taxon>Maltschvirus</taxon>
        <taxon>Maltschvirus maltsch</taxon>
    </lineage>
</organism>
<dbReference type="EMBL" id="LR798401">
    <property type="protein sequence ID" value="CAB5229263.1"/>
    <property type="molecule type" value="Genomic_DNA"/>
</dbReference>